<dbReference type="Proteomes" id="UP000265719">
    <property type="component" value="Chromosome"/>
</dbReference>
<dbReference type="InterPro" id="IPR005175">
    <property type="entry name" value="PPC_dom"/>
</dbReference>
<keyword evidence="2" id="KW-1185">Reference proteome</keyword>
<evidence type="ECO:0000313" key="1">
    <source>
        <dbReference type="EMBL" id="UOE21285.1"/>
    </source>
</evidence>
<dbReference type="AlphaFoldDB" id="A0A399FZR2"/>
<name>A0A399FZR2_9ACTN</name>
<organism evidence="1 2">
    <name type="scientific">Thermobifida halotolerans</name>
    <dbReference type="NCBI Taxonomy" id="483545"/>
    <lineage>
        <taxon>Bacteria</taxon>
        <taxon>Bacillati</taxon>
        <taxon>Actinomycetota</taxon>
        <taxon>Actinomycetes</taxon>
        <taxon>Streptosporangiales</taxon>
        <taxon>Nocardiopsidaceae</taxon>
        <taxon>Thermobifida</taxon>
    </lineage>
</organism>
<dbReference type="OrthoDB" id="5067836at2"/>
<accession>A0A399FZR2</accession>
<reference evidence="1" key="1">
    <citation type="submission" date="2020-10" db="EMBL/GenBank/DDBJ databases">
        <title>De novo genome project of the cellulose decomposer Thermobifida halotolerans type strain.</title>
        <authorList>
            <person name="Nagy I."/>
            <person name="Horvath B."/>
            <person name="Kukolya J."/>
            <person name="Nagy I."/>
            <person name="Orsini M."/>
        </authorList>
    </citation>
    <scope>NUCLEOTIDE SEQUENCE</scope>
    <source>
        <strain evidence="1">DSM 44931</strain>
    </source>
</reference>
<gene>
    <name evidence="1" type="ORF">NI17_009205</name>
</gene>
<dbReference type="CDD" id="cd11378">
    <property type="entry name" value="DUF296"/>
    <property type="match status" value="1"/>
</dbReference>
<dbReference type="Pfam" id="PF03479">
    <property type="entry name" value="PCC"/>
    <property type="match status" value="1"/>
</dbReference>
<dbReference type="PROSITE" id="PS51742">
    <property type="entry name" value="PPC"/>
    <property type="match status" value="1"/>
</dbReference>
<dbReference type="KEGG" id="thao:NI17_009205"/>
<proteinExistence type="predicted"/>
<dbReference type="RefSeq" id="WP_068691632.1">
    <property type="nucleotide sequence ID" value="NZ_CP063196.1"/>
</dbReference>
<dbReference type="SUPFAM" id="SSF117856">
    <property type="entry name" value="AF0104/ALDC/Ptd012-like"/>
    <property type="match status" value="1"/>
</dbReference>
<dbReference type="Gene3D" id="3.30.1330.80">
    <property type="entry name" value="Hypothetical protein, similar to alpha- acetolactate decarboxylase, domain 2"/>
    <property type="match status" value="1"/>
</dbReference>
<protein>
    <submittedName>
        <fullName evidence="1">DUF296 domain-containing protein</fullName>
    </submittedName>
</protein>
<dbReference type="EMBL" id="CP063196">
    <property type="protein sequence ID" value="UOE21285.1"/>
    <property type="molecule type" value="Genomic_DNA"/>
</dbReference>
<evidence type="ECO:0000313" key="2">
    <source>
        <dbReference type="Proteomes" id="UP000265719"/>
    </source>
</evidence>
<sequence>MRSHELTQGRTFGLVFDHGEDFFTSLTEFCRSNDVRQGYIPVFIAGFAHVDIVGTCEKLADPAAPVWSKVQLSNVEALGGGTIAYDEATGTISPHVHVSVGLKEHSATGHTSHLLGAQVQFLTEMLLVEVASPKIQRVPNPDLYGVPLLHFGSDS</sequence>